<feature type="domain" description="Peptidase M48" evidence="8">
    <location>
        <begin position="162"/>
        <end position="318"/>
    </location>
</feature>
<dbReference type="RefSeq" id="WP_184014585.1">
    <property type="nucleotide sequence ID" value="NZ_JACIJC010000001.1"/>
</dbReference>
<comment type="similarity">
    <text evidence="6">Belongs to the peptidase M48 family.</text>
</comment>
<evidence type="ECO:0000256" key="3">
    <source>
        <dbReference type="ARBA" id="ARBA00022801"/>
    </source>
</evidence>
<keyword evidence="1 6" id="KW-0645">Protease</keyword>
<dbReference type="GO" id="GO:0016020">
    <property type="term" value="C:membrane"/>
    <property type="evidence" value="ECO:0007669"/>
    <property type="project" value="TreeGrafter"/>
</dbReference>
<dbReference type="GO" id="GO:0051603">
    <property type="term" value="P:proteolysis involved in protein catabolic process"/>
    <property type="evidence" value="ECO:0007669"/>
    <property type="project" value="TreeGrafter"/>
</dbReference>
<keyword evidence="2" id="KW-0479">Metal-binding</keyword>
<evidence type="ECO:0000256" key="1">
    <source>
        <dbReference type="ARBA" id="ARBA00022670"/>
    </source>
</evidence>
<dbReference type="Pfam" id="PF01435">
    <property type="entry name" value="Peptidase_M48"/>
    <property type="match status" value="1"/>
</dbReference>
<dbReference type="InterPro" id="IPR001915">
    <property type="entry name" value="Peptidase_M48"/>
</dbReference>
<sequence length="363" mass="38465">MEDASAPGLPVWHYDGRTARKRTPRLIASADGFTLVDELGEDGPIAWASLIAREASGADAVYGLKDRPGWRLGITGAIPPDILAHLPRAERYGRMVDRFGLGRSTTVFLVLAAITVFVVLSAPRWIAPYVPSSWERRLGDAIVGDFGGRLCNGAGGQAALDKLTRRINPKGLPLQVRVANVDMVNAVALPGGKIIIFQELLQEAESADEVAGVLGHEIGHVQHRDVVQALLRQAGLSVLLGGVSGDAGGAFNALLAATYSREAESNADAAAVAGLAAAGISPMGTAGFFQRLAKMEQKLGRASMALSYVASHPLSHAREKVFAGSAVKGRAYTPALTRDEWDALVNICHNDKDVKRGPFFGFD</sequence>
<dbReference type="InterPro" id="IPR051156">
    <property type="entry name" value="Mito/Outer_Membr_Metalloprot"/>
</dbReference>
<keyword evidence="3 6" id="KW-0378">Hydrolase</keyword>
<dbReference type="GO" id="GO:0004222">
    <property type="term" value="F:metalloendopeptidase activity"/>
    <property type="evidence" value="ECO:0007669"/>
    <property type="project" value="InterPro"/>
</dbReference>
<dbReference type="CDD" id="cd07332">
    <property type="entry name" value="M48C_Oma1_like"/>
    <property type="match status" value="1"/>
</dbReference>
<organism evidence="9 10">
    <name type="scientific">Sphingobium boeckii</name>
    <dbReference type="NCBI Taxonomy" id="1082345"/>
    <lineage>
        <taxon>Bacteria</taxon>
        <taxon>Pseudomonadati</taxon>
        <taxon>Pseudomonadota</taxon>
        <taxon>Alphaproteobacteria</taxon>
        <taxon>Sphingomonadales</taxon>
        <taxon>Sphingomonadaceae</taxon>
        <taxon>Sphingobium</taxon>
    </lineage>
</organism>
<evidence type="ECO:0000256" key="4">
    <source>
        <dbReference type="ARBA" id="ARBA00022833"/>
    </source>
</evidence>
<keyword evidence="7" id="KW-1133">Transmembrane helix</keyword>
<proteinExistence type="inferred from homology"/>
<name>A0A7W9AES3_9SPHN</name>
<dbReference type="Gene3D" id="3.30.2010.10">
    <property type="entry name" value="Metalloproteases ('zincins'), catalytic domain"/>
    <property type="match status" value="1"/>
</dbReference>
<keyword evidence="7" id="KW-0472">Membrane</keyword>
<dbReference type="PANTHER" id="PTHR22726">
    <property type="entry name" value="METALLOENDOPEPTIDASE OMA1"/>
    <property type="match status" value="1"/>
</dbReference>
<dbReference type="GO" id="GO:0046872">
    <property type="term" value="F:metal ion binding"/>
    <property type="evidence" value="ECO:0007669"/>
    <property type="project" value="UniProtKB-KW"/>
</dbReference>
<dbReference type="AlphaFoldDB" id="A0A7W9AES3"/>
<accession>A0A7W9AES3</accession>
<dbReference type="PANTHER" id="PTHR22726:SF1">
    <property type="entry name" value="METALLOENDOPEPTIDASE OMA1, MITOCHONDRIAL"/>
    <property type="match status" value="1"/>
</dbReference>
<comment type="caution">
    <text evidence="9">The sequence shown here is derived from an EMBL/GenBank/DDBJ whole genome shotgun (WGS) entry which is preliminary data.</text>
</comment>
<dbReference type="EMBL" id="JACIJC010000001">
    <property type="protein sequence ID" value="MBB5684352.1"/>
    <property type="molecule type" value="Genomic_DNA"/>
</dbReference>
<dbReference type="Proteomes" id="UP000549617">
    <property type="component" value="Unassembled WGS sequence"/>
</dbReference>
<keyword evidence="5 6" id="KW-0482">Metalloprotease</keyword>
<evidence type="ECO:0000259" key="8">
    <source>
        <dbReference type="Pfam" id="PF01435"/>
    </source>
</evidence>
<comment type="cofactor">
    <cofactor evidence="6">
        <name>Zn(2+)</name>
        <dbReference type="ChEBI" id="CHEBI:29105"/>
    </cofactor>
    <text evidence="6">Binds 1 zinc ion per subunit.</text>
</comment>
<evidence type="ECO:0000313" key="9">
    <source>
        <dbReference type="EMBL" id="MBB5684352.1"/>
    </source>
</evidence>
<keyword evidence="4 6" id="KW-0862">Zinc</keyword>
<feature type="transmembrane region" description="Helical" evidence="7">
    <location>
        <begin position="107"/>
        <end position="127"/>
    </location>
</feature>
<evidence type="ECO:0000256" key="2">
    <source>
        <dbReference type="ARBA" id="ARBA00022723"/>
    </source>
</evidence>
<evidence type="ECO:0000256" key="7">
    <source>
        <dbReference type="SAM" id="Phobius"/>
    </source>
</evidence>
<keyword evidence="7" id="KW-0812">Transmembrane</keyword>
<reference evidence="9 10" key="1">
    <citation type="submission" date="2020-08" db="EMBL/GenBank/DDBJ databases">
        <title>Genomic Encyclopedia of Type Strains, Phase IV (KMG-IV): sequencing the most valuable type-strain genomes for metagenomic binning, comparative biology and taxonomic classification.</title>
        <authorList>
            <person name="Goeker M."/>
        </authorList>
    </citation>
    <scope>NUCLEOTIDE SEQUENCE [LARGE SCALE GENOMIC DNA]</scope>
    <source>
        <strain evidence="9 10">DSM 25079</strain>
    </source>
</reference>
<evidence type="ECO:0000256" key="5">
    <source>
        <dbReference type="ARBA" id="ARBA00023049"/>
    </source>
</evidence>
<protein>
    <submittedName>
        <fullName evidence="9">Zn-dependent protease with chaperone function</fullName>
    </submittedName>
</protein>
<gene>
    <name evidence="9" type="ORF">FHS49_000343</name>
</gene>
<evidence type="ECO:0000313" key="10">
    <source>
        <dbReference type="Proteomes" id="UP000549617"/>
    </source>
</evidence>
<keyword evidence="10" id="KW-1185">Reference proteome</keyword>
<evidence type="ECO:0000256" key="6">
    <source>
        <dbReference type="RuleBase" id="RU003983"/>
    </source>
</evidence>